<feature type="compositionally biased region" description="Polar residues" evidence="2">
    <location>
        <begin position="1"/>
        <end position="10"/>
    </location>
</feature>
<dbReference type="EMBL" id="FRFD01000005">
    <property type="protein sequence ID" value="SHO48206.1"/>
    <property type="molecule type" value="Genomic_DNA"/>
</dbReference>
<feature type="compositionally biased region" description="Basic and acidic residues" evidence="2">
    <location>
        <begin position="236"/>
        <end position="264"/>
    </location>
</feature>
<reference evidence="3 4" key="1">
    <citation type="submission" date="2016-12" db="EMBL/GenBank/DDBJ databases">
        <authorList>
            <person name="Song W.-J."/>
            <person name="Kurnit D.M."/>
        </authorList>
    </citation>
    <scope>NUCLEOTIDE SEQUENCE [LARGE SCALE GENOMIC DNA]</scope>
    <source>
        <strain evidence="3 4">DSM 12503</strain>
    </source>
</reference>
<dbReference type="Proteomes" id="UP000184612">
    <property type="component" value="Unassembled WGS sequence"/>
</dbReference>
<evidence type="ECO:0000256" key="2">
    <source>
        <dbReference type="SAM" id="MobiDB-lite"/>
    </source>
</evidence>
<evidence type="ECO:0000313" key="4">
    <source>
        <dbReference type="Proteomes" id="UP000184612"/>
    </source>
</evidence>
<accession>A0A1M7Y6R7</accession>
<feature type="region of interest" description="Disordered" evidence="2">
    <location>
        <begin position="1"/>
        <end position="20"/>
    </location>
</feature>
<feature type="region of interest" description="Disordered" evidence="2">
    <location>
        <begin position="236"/>
        <end position="309"/>
    </location>
</feature>
<feature type="compositionally biased region" description="Low complexity" evidence="2">
    <location>
        <begin position="11"/>
        <end position="20"/>
    </location>
</feature>
<proteinExistence type="predicted"/>
<feature type="coiled-coil region" evidence="1">
    <location>
        <begin position="85"/>
        <end position="112"/>
    </location>
</feature>
<dbReference type="OrthoDB" id="1997688at2"/>
<dbReference type="STRING" id="1121345.SAMN02745217_01719"/>
<gene>
    <name evidence="3" type="ORF">SAMN02745217_01719</name>
</gene>
<evidence type="ECO:0000313" key="3">
    <source>
        <dbReference type="EMBL" id="SHO48206.1"/>
    </source>
</evidence>
<protein>
    <submittedName>
        <fullName evidence="3">Uncharacterized protein</fullName>
    </submittedName>
</protein>
<dbReference type="AlphaFoldDB" id="A0A1M7Y6R7"/>
<name>A0A1M7Y6R7_9FIRM</name>
<organism evidence="3 4">
    <name type="scientific">Anaerocolumna xylanovorans DSM 12503</name>
    <dbReference type="NCBI Taxonomy" id="1121345"/>
    <lineage>
        <taxon>Bacteria</taxon>
        <taxon>Bacillati</taxon>
        <taxon>Bacillota</taxon>
        <taxon>Clostridia</taxon>
        <taxon>Lachnospirales</taxon>
        <taxon>Lachnospiraceae</taxon>
        <taxon>Anaerocolumna</taxon>
    </lineage>
</organism>
<dbReference type="RefSeq" id="WP_073588445.1">
    <property type="nucleotide sequence ID" value="NZ_FRFD01000005.1"/>
</dbReference>
<evidence type="ECO:0000256" key="1">
    <source>
        <dbReference type="SAM" id="Coils"/>
    </source>
</evidence>
<sequence>MKVGTTQILSNNKINNSNVNGRELNETAQNNKHRNKHEKTAGSIYAGDLNVNQDLVANKKAMGQKQAIKKILDAFSRELNVDAGVQEIKNQRKELNTNVDEYKDKIKSVQEMKGDIQKSYGVSGDSEEQKNLDVLIKANNNPDTLSEDEKSRLVNMGPLTDYQKEILKVSSMETYWSKKMETATSEIADIGKVINEISIERLKTHSIVDAGKDAQEIAKGTAKEVAGMLLDEAVDKTDEKLEDNTKTDESKKEDAVQAEKKPEEAGDETDSMEDIAQKQEKVLREIKKQAQKSNLSMEDIKGILVDAQS</sequence>
<keyword evidence="4" id="KW-1185">Reference proteome</keyword>
<feature type="compositionally biased region" description="Basic and acidic residues" evidence="2">
    <location>
        <begin position="275"/>
        <end position="288"/>
    </location>
</feature>
<keyword evidence="1" id="KW-0175">Coiled coil</keyword>